<evidence type="ECO:0000259" key="4">
    <source>
        <dbReference type="Pfam" id="PF13407"/>
    </source>
</evidence>
<dbReference type="Pfam" id="PF13407">
    <property type="entry name" value="Peripla_BP_4"/>
    <property type="match status" value="1"/>
</dbReference>
<proteinExistence type="inferred from homology"/>
<comment type="similarity">
    <text evidence="2">Belongs to the bacterial solute-binding protein 2 family.</text>
</comment>
<dbReference type="SUPFAM" id="SSF53822">
    <property type="entry name" value="Periplasmic binding protein-like I"/>
    <property type="match status" value="1"/>
</dbReference>
<sequence>MKGHPEMRRNRVLIAGTALVLASGLAACSSDETDSTAGASEGGDMDIAFIQGVIGDNFYISMQCGVEAAAEELGGINVSVQGPQKWDPALQQPIVASVTATKPDAILIAPNDVSALQRPLEEAAEASKIVLVDTTIEDPSIAVSEISSDNEGGGAAAFDAIKELVPAGGRVLVIDNQPGISTSDARVKGFEDAIAADSDFEYVGVQFAQNQPAKAADIVTSSLQKYPDLAAIFATNIYSAEGAATGIAQAGAAGKVQVVGFDAGPAQVEALQDGTVQAIIAQQPYDIGYQGVEQALAAINGTATESKIQTSFTIITSENLESEEGQAALYASEC</sequence>
<evidence type="ECO:0000313" key="5">
    <source>
        <dbReference type="EMBL" id="QTE31047.1"/>
    </source>
</evidence>
<keyword evidence="6" id="KW-1185">Reference proteome</keyword>
<comment type="subcellular location">
    <subcellularLocation>
        <location evidence="1">Cell envelope</location>
    </subcellularLocation>
</comment>
<dbReference type="GO" id="GO:0030313">
    <property type="term" value="C:cell envelope"/>
    <property type="evidence" value="ECO:0007669"/>
    <property type="project" value="UniProtKB-SubCell"/>
</dbReference>
<evidence type="ECO:0000313" key="6">
    <source>
        <dbReference type="Proteomes" id="UP000663937"/>
    </source>
</evidence>
<dbReference type="EMBL" id="CP071868">
    <property type="protein sequence ID" value="QTE31047.1"/>
    <property type="molecule type" value="Genomic_DNA"/>
</dbReference>
<protein>
    <submittedName>
        <fullName evidence="5">Substrate-binding domain-containing protein</fullName>
    </submittedName>
</protein>
<dbReference type="Gene3D" id="3.40.50.2300">
    <property type="match status" value="2"/>
</dbReference>
<evidence type="ECO:0000256" key="3">
    <source>
        <dbReference type="ARBA" id="ARBA00022729"/>
    </source>
</evidence>
<accession>A0A8A4ZKJ6</accession>
<gene>
    <name evidence="5" type="ORF">J4E96_09055</name>
</gene>
<dbReference type="InterPro" id="IPR028082">
    <property type="entry name" value="Peripla_BP_I"/>
</dbReference>
<dbReference type="GO" id="GO:0030246">
    <property type="term" value="F:carbohydrate binding"/>
    <property type="evidence" value="ECO:0007669"/>
    <property type="project" value="UniProtKB-ARBA"/>
</dbReference>
<evidence type="ECO:0000256" key="2">
    <source>
        <dbReference type="ARBA" id="ARBA00007639"/>
    </source>
</evidence>
<dbReference type="KEGG" id="psic:J4E96_09055"/>
<dbReference type="PANTHER" id="PTHR46847:SF1">
    <property type="entry name" value="D-ALLOSE-BINDING PERIPLASMIC PROTEIN-RELATED"/>
    <property type="match status" value="1"/>
</dbReference>
<dbReference type="RefSeq" id="WP_227425430.1">
    <property type="nucleotide sequence ID" value="NZ_CP071868.1"/>
</dbReference>
<dbReference type="PANTHER" id="PTHR46847">
    <property type="entry name" value="D-ALLOSE-BINDING PERIPLASMIC PROTEIN-RELATED"/>
    <property type="match status" value="1"/>
</dbReference>
<dbReference type="InterPro" id="IPR025997">
    <property type="entry name" value="SBP_2_dom"/>
</dbReference>
<keyword evidence="3" id="KW-0732">Signal</keyword>
<dbReference type="Proteomes" id="UP000663937">
    <property type="component" value="Chromosome"/>
</dbReference>
<dbReference type="PROSITE" id="PS51257">
    <property type="entry name" value="PROKAR_LIPOPROTEIN"/>
    <property type="match status" value="1"/>
</dbReference>
<organism evidence="5 6">
    <name type="scientific">Pengzhenrongella sicca</name>
    <dbReference type="NCBI Taxonomy" id="2819238"/>
    <lineage>
        <taxon>Bacteria</taxon>
        <taxon>Bacillati</taxon>
        <taxon>Actinomycetota</taxon>
        <taxon>Actinomycetes</taxon>
        <taxon>Micrococcales</taxon>
        <taxon>Pengzhenrongella</taxon>
    </lineage>
</organism>
<feature type="domain" description="Periplasmic binding protein" evidence="4">
    <location>
        <begin position="47"/>
        <end position="302"/>
    </location>
</feature>
<dbReference type="AlphaFoldDB" id="A0A8A4ZKJ6"/>
<reference evidence="5" key="1">
    <citation type="submission" date="2021-03" db="EMBL/GenBank/DDBJ databases">
        <title>Pengzhenrongella sicca gen. nov., sp. nov., a new member of suborder Micrococcineae isolated from High-Arctic tundra soil.</title>
        <authorList>
            <person name="Peng F."/>
        </authorList>
    </citation>
    <scope>NUCLEOTIDE SEQUENCE</scope>
    <source>
        <strain evidence="5">LRZ-2</strain>
    </source>
</reference>
<name>A0A8A4ZKJ6_9MICO</name>
<evidence type="ECO:0000256" key="1">
    <source>
        <dbReference type="ARBA" id="ARBA00004196"/>
    </source>
</evidence>
<dbReference type="CDD" id="cd20007">
    <property type="entry name" value="PBP1_ABC_sugar_binding-like"/>
    <property type="match status" value="1"/>
</dbReference>